<dbReference type="Pfam" id="PF13338">
    <property type="entry name" value="AbiEi_4"/>
    <property type="match status" value="1"/>
</dbReference>
<proteinExistence type="predicted"/>
<evidence type="ECO:0000313" key="2">
    <source>
        <dbReference type="EMBL" id="GAG18755.1"/>
    </source>
</evidence>
<accession>X0VKG1</accession>
<dbReference type="EMBL" id="BARS01031493">
    <property type="protein sequence ID" value="GAG18755.1"/>
    <property type="molecule type" value="Genomic_DNA"/>
</dbReference>
<evidence type="ECO:0000259" key="1">
    <source>
        <dbReference type="Pfam" id="PF13338"/>
    </source>
</evidence>
<dbReference type="AlphaFoldDB" id="X0VKG1"/>
<comment type="caution">
    <text evidence="2">The sequence shown here is derived from an EMBL/GenBank/DDBJ whole genome shotgun (WGS) entry which is preliminary data.</text>
</comment>
<organism evidence="2">
    <name type="scientific">marine sediment metagenome</name>
    <dbReference type="NCBI Taxonomy" id="412755"/>
    <lineage>
        <taxon>unclassified sequences</taxon>
        <taxon>metagenomes</taxon>
        <taxon>ecological metagenomes</taxon>
    </lineage>
</organism>
<dbReference type="InterPro" id="IPR025159">
    <property type="entry name" value="AbiEi_N"/>
</dbReference>
<name>X0VKG1_9ZZZZ</name>
<feature type="domain" description="AbiEi antitoxin N-terminal" evidence="1">
    <location>
        <begin position="12"/>
        <end position="58"/>
    </location>
</feature>
<reference evidence="2" key="1">
    <citation type="journal article" date="2014" name="Front. Microbiol.">
        <title>High frequency of phylogenetically diverse reductive dehalogenase-homologous genes in deep subseafloor sedimentary metagenomes.</title>
        <authorList>
            <person name="Kawai M."/>
            <person name="Futagami T."/>
            <person name="Toyoda A."/>
            <person name="Takaki Y."/>
            <person name="Nishi S."/>
            <person name="Hori S."/>
            <person name="Arai W."/>
            <person name="Tsubouchi T."/>
            <person name="Morono Y."/>
            <person name="Uchiyama I."/>
            <person name="Ito T."/>
            <person name="Fujiyama A."/>
            <person name="Inagaki F."/>
            <person name="Takami H."/>
        </authorList>
    </citation>
    <scope>NUCLEOTIDE SEQUENCE</scope>
    <source>
        <strain evidence="2">Expedition CK06-06</strain>
    </source>
</reference>
<gene>
    <name evidence="2" type="ORF">S01H1_49002</name>
</gene>
<sequence>MRLTDVLTQLKDIGQPVLRTADVMAYLNLDKAHASKMLTRLADSGHVVRIKQGLWVFPEKLQPMTLAEYLTAPLPSYISLQSALYYHGMISQISAITYSISLARTRIYKTPLGIYSIHHVHNSFFFGYEPFGDHGVKLATPEKALLDFLYLGPAKSKLFSSIPEFELTREFSIKTAEQMINRIDFTGRRTLVEKRFKDLIMKSGK</sequence>
<protein>
    <recommendedName>
        <fullName evidence="1">AbiEi antitoxin N-terminal domain-containing protein</fullName>
    </recommendedName>
</protein>